<organism evidence="2 3">
    <name type="scientific">Kutzneria kofuensis</name>
    <dbReference type="NCBI Taxonomy" id="103725"/>
    <lineage>
        <taxon>Bacteria</taxon>
        <taxon>Bacillati</taxon>
        <taxon>Actinomycetota</taxon>
        <taxon>Actinomycetes</taxon>
        <taxon>Pseudonocardiales</taxon>
        <taxon>Pseudonocardiaceae</taxon>
        <taxon>Kutzneria</taxon>
    </lineage>
</organism>
<keyword evidence="2" id="KW-0255">Endonuclease</keyword>
<dbReference type="RefSeq" id="WP_184862275.1">
    <property type="nucleotide sequence ID" value="NZ_BAAAWY010000007.1"/>
</dbReference>
<evidence type="ECO:0000313" key="2">
    <source>
        <dbReference type="EMBL" id="MBB5891869.1"/>
    </source>
</evidence>
<keyword evidence="2" id="KW-0378">Hydrolase</keyword>
<dbReference type="InterPro" id="IPR041427">
    <property type="entry name" value="AbiJ-NTD3"/>
</dbReference>
<dbReference type="EMBL" id="JACHIR010000001">
    <property type="protein sequence ID" value="MBB5891869.1"/>
    <property type="molecule type" value="Genomic_DNA"/>
</dbReference>
<proteinExistence type="predicted"/>
<reference evidence="2 3" key="1">
    <citation type="submission" date="2020-08" db="EMBL/GenBank/DDBJ databases">
        <title>Sequencing the genomes of 1000 actinobacteria strains.</title>
        <authorList>
            <person name="Klenk H.-P."/>
        </authorList>
    </citation>
    <scope>NUCLEOTIDE SEQUENCE [LARGE SCALE GENOMIC DNA]</scope>
    <source>
        <strain evidence="2 3">DSM 43851</strain>
    </source>
</reference>
<protein>
    <submittedName>
        <fullName evidence="2">Very-short-patch-repair endonuclease</fullName>
    </submittedName>
</protein>
<keyword evidence="2" id="KW-0540">Nuclease</keyword>
<evidence type="ECO:0000259" key="1">
    <source>
        <dbReference type="Pfam" id="PF18860"/>
    </source>
</evidence>
<dbReference type="GO" id="GO:0004519">
    <property type="term" value="F:endonuclease activity"/>
    <property type="evidence" value="ECO:0007669"/>
    <property type="project" value="UniProtKB-KW"/>
</dbReference>
<dbReference type="Proteomes" id="UP000585638">
    <property type="component" value="Unassembled WGS sequence"/>
</dbReference>
<sequence>MTTSSPPAADSQEAPIAPASRITDVTRRRLIEGLATTAWFGVLNEVEFLVRLYDLDTLPTTDSRSTQFPTAREDIIQHCMANLDWPDDWIFNDERFGLADNDDALLRFLAEMLHPTVRTNLTEVEQLHNFLNQTLVHDGYEIVQVDAISGAPVFAGRRIGTGVPGSMKNLIFAADGPKPEIVFTDALNNDVQVVKNEQFCLIYDRPLAAHGLTWADLTSWWAEREGLTAAPAREVSRGLYRRLDRSLGGNDAERRILRTYAERYVRLGDDIPALLPQVYLHYDPYTRAHHVLGDAPLPRQRMDFLLLLPQRIRIVIECDGRQHYADESGRADPQRYAEMVTEDRDLRLRGYEVYRFGGAELAEGPATEKRLAAFFDRLAERYSA</sequence>
<gene>
    <name evidence="2" type="ORF">BJ998_003065</name>
</gene>
<dbReference type="AlphaFoldDB" id="A0A7W9KFW2"/>
<comment type="caution">
    <text evidence="2">The sequence shown here is derived from an EMBL/GenBank/DDBJ whole genome shotgun (WGS) entry which is preliminary data.</text>
</comment>
<name>A0A7W9KFW2_9PSEU</name>
<accession>A0A7W9KFW2</accession>
<evidence type="ECO:0000313" key="3">
    <source>
        <dbReference type="Proteomes" id="UP000585638"/>
    </source>
</evidence>
<dbReference type="Pfam" id="PF18860">
    <property type="entry name" value="AbiJ_NTD3"/>
    <property type="match status" value="1"/>
</dbReference>
<feature type="domain" description="AbiJ-NTD3" evidence="1">
    <location>
        <begin position="21"/>
        <end position="188"/>
    </location>
</feature>
<keyword evidence="3" id="KW-1185">Reference proteome</keyword>